<dbReference type="InterPro" id="IPR015917">
    <property type="entry name" value="Pept_C14A"/>
</dbReference>
<dbReference type="InterPro" id="IPR002398">
    <property type="entry name" value="Pept_C14"/>
</dbReference>
<dbReference type="PROSITE" id="PS01122">
    <property type="entry name" value="CASPASE_CYS"/>
    <property type="match status" value="1"/>
</dbReference>
<dbReference type="PROSITE" id="PS50207">
    <property type="entry name" value="CASPASE_P10"/>
    <property type="match status" value="1"/>
</dbReference>
<evidence type="ECO:0000259" key="9">
    <source>
        <dbReference type="PROSITE" id="PS50208"/>
    </source>
</evidence>
<keyword evidence="3" id="KW-0053">Apoptosis</keyword>
<evidence type="ECO:0000256" key="2">
    <source>
        <dbReference type="ARBA" id="ARBA00022670"/>
    </source>
</evidence>
<evidence type="ECO:0000256" key="4">
    <source>
        <dbReference type="ARBA" id="ARBA00022801"/>
    </source>
</evidence>
<name>A0A067QRE8_ZOONE</name>
<dbReference type="FunFam" id="3.40.50.1460:FF:000001">
    <property type="entry name" value="Caspase-3 preproprotein"/>
    <property type="match status" value="1"/>
</dbReference>
<dbReference type="EMBL" id="KK853027">
    <property type="protein sequence ID" value="KDR12290.1"/>
    <property type="molecule type" value="Genomic_DNA"/>
</dbReference>
<keyword evidence="2" id="KW-0645">Protease</keyword>
<dbReference type="GO" id="GO:0045751">
    <property type="term" value="P:negative regulation of Toll signaling pathway"/>
    <property type="evidence" value="ECO:0007669"/>
    <property type="project" value="UniProtKB-ARBA"/>
</dbReference>
<proteinExistence type="inferred from homology"/>
<feature type="non-terminal residue" evidence="10">
    <location>
        <position position="1"/>
    </location>
</feature>
<dbReference type="InterPro" id="IPR001309">
    <property type="entry name" value="Pept_C14_p20"/>
</dbReference>
<evidence type="ECO:0000256" key="3">
    <source>
        <dbReference type="ARBA" id="ARBA00022703"/>
    </source>
</evidence>
<keyword evidence="6" id="KW-0865">Zymogen</keyword>
<dbReference type="OMA" id="ENTGMNV"/>
<dbReference type="GO" id="GO:0016322">
    <property type="term" value="P:neuron remodeling"/>
    <property type="evidence" value="ECO:0007669"/>
    <property type="project" value="UniProtKB-ARBA"/>
</dbReference>
<dbReference type="SUPFAM" id="SSF52129">
    <property type="entry name" value="Caspase-like"/>
    <property type="match status" value="1"/>
</dbReference>
<dbReference type="Gene3D" id="3.40.50.1460">
    <property type="match status" value="1"/>
</dbReference>
<dbReference type="InterPro" id="IPR002138">
    <property type="entry name" value="Pept_C14_p10"/>
</dbReference>
<dbReference type="GO" id="GO:0004197">
    <property type="term" value="F:cysteine-type endopeptidase activity"/>
    <property type="evidence" value="ECO:0007669"/>
    <property type="project" value="InterPro"/>
</dbReference>
<dbReference type="AlphaFoldDB" id="A0A067QRE8"/>
<dbReference type="PRINTS" id="PR00376">
    <property type="entry name" value="IL1BCENZYME"/>
</dbReference>
<dbReference type="GO" id="GO:0006508">
    <property type="term" value="P:proteolysis"/>
    <property type="evidence" value="ECO:0007669"/>
    <property type="project" value="UniProtKB-KW"/>
</dbReference>
<evidence type="ECO:0000256" key="5">
    <source>
        <dbReference type="ARBA" id="ARBA00022807"/>
    </source>
</evidence>
<evidence type="ECO:0000256" key="1">
    <source>
        <dbReference type="ARBA" id="ARBA00010134"/>
    </source>
</evidence>
<keyword evidence="4" id="KW-0378">Hydrolase</keyword>
<dbReference type="InParanoid" id="A0A067QRE8"/>
<reference evidence="10 11" key="1">
    <citation type="journal article" date="2014" name="Nat. Commun.">
        <title>Molecular traces of alternative social organization in a termite genome.</title>
        <authorList>
            <person name="Terrapon N."/>
            <person name="Li C."/>
            <person name="Robertson H.M."/>
            <person name="Ji L."/>
            <person name="Meng X."/>
            <person name="Booth W."/>
            <person name="Chen Z."/>
            <person name="Childers C.P."/>
            <person name="Glastad K.M."/>
            <person name="Gokhale K."/>
            <person name="Gowin J."/>
            <person name="Gronenberg W."/>
            <person name="Hermansen R.A."/>
            <person name="Hu H."/>
            <person name="Hunt B.G."/>
            <person name="Huylmans A.K."/>
            <person name="Khalil S.M."/>
            <person name="Mitchell R.D."/>
            <person name="Munoz-Torres M.C."/>
            <person name="Mustard J.A."/>
            <person name="Pan H."/>
            <person name="Reese J.T."/>
            <person name="Scharf M.E."/>
            <person name="Sun F."/>
            <person name="Vogel H."/>
            <person name="Xiao J."/>
            <person name="Yang W."/>
            <person name="Yang Z."/>
            <person name="Yang Z."/>
            <person name="Zhou J."/>
            <person name="Zhu J."/>
            <person name="Brent C.S."/>
            <person name="Elsik C.G."/>
            <person name="Goodisman M.A."/>
            <person name="Liberles D.A."/>
            <person name="Roe R.M."/>
            <person name="Vargo E.L."/>
            <person name="Vilcinskas A."/>
            <person name="Wang J."/>
            <person name="Bornberg-Bauer E."/>
            <person name="Korb J."/>
            <person name="Zhang G."/>
            <person name="Liebig J."/>
        </authorList>
    </citation>
    <scope>NUCLEOTIDE SEQUENCE [LARGE SCALE GENOMIC DNA]</scope>
    <source>
        <tissue evidence="10">Whole organism</tissue>
    </source>
</reference>
<dbReference type="eggNOG" id="KOG3573">
    <property type="taxonomic scope" value="Eukaryota"/>
</dbReference>
<accession>A0A067QRE8</accession>
<evidence type="ECO:0008006" key="12">
    <source>
        <dbReference type="Google" id="ProtNLM"/>
    </source>
</evidence>
<dbReference type="SMART" id="SM00115">
    <property type="entry name" value="CASc"/>
    <property type="match status" value="1"/>
</dbReference>
<organism evidence="10 11">
    <name type="scientific">Zootermopsis nevadensis</name>
    <name type="common">Dampwood termite</name>
    <dbReference type="NCBI Taxonomy" id="136037"/>
    <lineage>
        <taxon>Eukaryota</taxon>
        <taxon>Metazoa</taxon>
        <taxon>Ecdysozoa</taxon>
        <taxon>Arthropoda</taxon>
        <taxon>Hexapoda</taxon>
        <taxon>Insecta</taxon>
        <taxon>Pterygota</taxon>
        <taxon>Neoptera</taxon>
        <taxon>Polyneoptera</taxon>
        <taxon>Dictyoptera</taxon>
        <taxon>Blattodea</taxon>
        <taxon>Blattoidea</taxon>
        <taxon>Termitoidae</taxon>
        <taxon>Termopsidae</taxon>
        <taxon>Zootermopsis</taxon>
    </lineage>
</organism>
<dbReference type="GO" id="GO:1990525">
    <property type="term" value="F:BIR domain binding"/>
    <property type="evidence" value="ECO:0007669"/>
    <property type="project" value="UniProtKB-ARBA"/>
</dbReference>
<gene>
    <name evidence="10" type="ORF">L798_13807</name>
</gene>
<dbReference type="GO" id="GO:0045476">
    <property type="term" value="P:nurse cell apoptotic process"/>
    <property type="evidence" value="ECO:0007669"/>
    <property type="project" value="UniProtKB-ARBA"/>
</dbReference>
<sequence length="258" mass="28977">AADVSAGPGCDKDAEEYNMRHPKRGVALILNHQEFADVAPRRGSSRDCENLCAELEKLGFETRVHQDLTYIALSAVLTETALEDHSTADCIMVIAMTHGDSGYLHSRDTVYHTQELWLHFTGDMCPTLVGKPKIFFIQACRGTMVDSGVSVDVTDSYTTSYVLPTQADILIAYSTVDGYYSWRNPRSGSWFIQALCHELQTHGRTRDLLTLLTFVCRRVAIDYQSTVPGDENMDRKKQIPVITSMLTRLVYFGQNQRV</sequence>
<keyword evidence="11" id="KW-1185">Reference proteome</keyword>
<dbReference type="MEROPS" id="C14.022"/>
<evidence type="ECO:0000256" key="7">
    <source>
        <dbReference type="RuleBase" id="RU003971"/>
    </source>
</evidence>
<dbReference type="PANTHER" id="PTHR10454">
    <property type="entry name" value="CASPASE"/>
    <property type="match status" value="1"/>
</dbReference>
<protein>
    <recommendedName>
        <fullName evidence="12">Caspase-1</fullName>
    </recommendedName>
</protein>
<dbReference type="GO" id="GO:0005737">
    <property type="term" value="C:cytoplasm"/>
    <property type="evidence" value="ECO:0007669"/>
    <property type="project" value="TreeGrafter"/>
</dbReference>
<dbReference type="PANTHER" id="PTHR10454:SF232">
    <property type="entry name" value="AT03047P-RELATED"/>
    <property type="match status" value="1"/>
</dbReference>
<evidence type="ECO:0000256" key="6">
    <source>
        <dbReference type="ARBA" id="ARBA00023145"/>
    </source>
</evidence>
<keyword evidence="5" id="KW-0788">Thiol protease</keyword>
<dbReference type="Pfam" id="PF00656">
    <property type="entry name" value="Peptidase_C14"/>
    <property type="match status" value="1"/>
</dbReference>
<feature type="domain" description="Caspase family p20" evidence="9">
    <location>
        <begin position="23"/>
        <end position="144"/>
    </location>
</feature>
<dbReference type="STRING" id="136037.A0A067QRE8"/>
<dbReference type="InterPro" id="IPR033139">
    <property type="entry name" value="Caspase_cys_AS"/>
</dbReference>
<feature type="domain" description="Caspase family p10" evidence="8">
    <location>
        <begin position="159"/>
        <end position="254"/>
    </location>
</feature>
<dbReference type="PROSITE" id="PS50208">
    <property type="entry name" value="CASPASE_P20"/>
    <property type="match status" value="1"/>
</dbReference>
<dbReference type="CDD" id="cd00032">
    <property type="entry name" value="CASc"/>
    <property type="match status" value="1"/>
</dbReference>
<dbReference type="Proteomes" id="UP000027135">
    <property type="component" value="Unassembled WGS sequence"/>
</dbReference>
<comment type="similarity">
    <text evidence="1 7">Belongs to the peptidase C14A family.</text>
</comment>
<dbReference type="GO" id="GO:0043525">
    <property type="term" value="P:positive regulation of neuron apoptotic process"/>
    <property type="evidence" value="ECO:0007669"/>
    <property type="project" value="TreeGrafter"/>
</dbReference>
<evidence type="ECO:0000313" key="10">
    <source>
        <dbReference type="EMBL" id="KDR12290.1"/>
    </source>
</evidence>
<dbReference type="InterPro" id="IPR011600">
    <property type="entry name" value="Pept_C14_caspase"/>
</dbReference>
<dbReference type="InterPro" id="IPR029030">
    <property type="entry name" value="Caspase-like_dom_sf"/>
</dbReference>
<evidence type="ECO:0000259" key="8">
    <source>
        <dbReference type="PROSITE" id="PS50207"/>
    </source>
</evidence>
<evidence type="ECO:0000313" key="11">
    <source>
        <dbReference type="Proteomes" id="UP000027135"/>
    </source>
</evidence>